<keyword evidence="3" id="KW-0479">Metal-binding</keyword>
<keyword evidence="4" id="KW-0862">Zinc</keyword>
<dbReference type="InterPro" id="IPR014436">
    <property type="entry name" value="Extradiol_dOase_DODA"/>
</dbReference>
<dbReference type="EC" id="1.13.11.29" evidence="7"/>
<protein>
    <submittedName>
        <fullName evidence="7">4,5-DOPA dioxygenase extradiol</fullName>
        <ecNumber evidence="7">1.13.11.29</ecNumber>
    </submittedName>
</protein>
<organism evidence="7 8">
    <name type="scientific">Ephemeroptericola cinctiostellae</name>
    <dbReference type="NCBI Taxonomy" id="2268024"/>
    <lineage>
        <taxon>Bacteria</taxon>
        <taxon>Pseudomonadati</taxon>
        <taxon>Pseudomonadota</taxon>
        <taxon>Betaproteobacteria</taxon>
        <taxon>Burkholderiales</taxon>
        <taxon>Burkholderiaceae</taxon>
        <taxon>Ephemeroptericola</taxon>
    </lineage>
</organism>
<gene>
    <name evidence="7" type="primary">ygiD</name>
    <name evidence="7" type="ORF">DTO96_100404</name>
</gene>
<dbReference type="EMBL" id="CP031124">
    <property type="protein sequence ID" value="AXF84694.1"/>
    <property type="molecule type" value="Genomic_DNA"/>
</dbReference>
<evidence type="ECO:0000256" key="5">
    <source>
        <dbReference type="ARBA" id="ARBA00023002"/>
    </source>
</evidence>
<evidence type="ECO:0000259" key="6">
    <source>
        <dbReference type="Pfam" id="PF02900"/>
    </source>
</evidence>
<keyword evidence="7" id="KW-0223">Dioxygenase</keyword>
<name>A0A345D8K6_9BURK</name>
<dbReference type="InterPro" id="IPR004183">
    <property type="entry name" value="Xdiol_dOase_suB"/>
</dbReference>
<dbReference type="GO" id="GO:0008198">
    <property type="term" value="F:ferrous iron binding"/>
    <property type="evidence" value="ECO:0007669"/>
    <property type="project" value="InterPro"/>
</dbReference>
<evidence type="ECO:0000256" key="2">
    <source>
        <dbReference type="ARBA" id="ARBA00007581"/>
    </source>
</evidence>
<evidence type="ECO:0000256" key="4">
    <source>
        <dbReference type="ARBA" id="ARBA00022833"/>
    </source>
</evidence>
<comment type="cofactor">
    <cofactor evidence="1">
        <name>Zn(2+)</name>
        <dbReference type="ChEBI" id="CHEBI:29105"/>
    </cofactor>
</comment>
<evidence type="ECO:0000256" key="3">
    <source>
        <dbReference type="ARBA" id="ARBA00022723"/>
    </source>
</evidence>
<keyword evidence="8" id="KW-1185">Reference proteome</keyword>
<dbReference type="RefSeq" id="WP_157964298.1">
    <property type="nucleotide sequence ID" value="NZ_CP031124.1"/>
</dbReference>
<evidence type="ECO:0000256" key="1">
    <source>
        <dbReference type="ARBA" id="ARBA00001947"/>
    </source>
</evidence>
<accession>A0A345D8K6</accession>
<dbReference type="NCBIfam" id="NF007914">
    <property type="entry name" value="PRK10628.1"/>
    <property type="match status" value="1"/>
</dbReference>
<feature type="domain" description="Extradiol ring-cleavage dioxygenase class III enzyme subunit B" evidence="6">
    <location>
        <begin position="38"/>
        <end position="203"/>
    </location>
</feature>
<evidence type="ECO:0000313" key="7">
    <source>
        <dbReference type="EMBL" id="AXF84694.1"/>
    </source>
</evidence>
<comment type="similarity">
    <text evidence="2">Belongs to the DODA-type extradiol aromatic ring-opening dioxygenase family.</text>
</comment>
<dbReference type="AlphaFoldDB" id="A0A345D8K6"/>
<dbReference type="PIRSF" id="PIRSF006157">
    <property type="entry name" value="Doxgns_DODA"/>
    <property type="match status" value="1"/>
</dbReference>
<keyword evidence="5 7" id="KW-0560">Oxidoreductase</keyword>
<dbReference type="GO" id="GO:0008270">
    <property type="term" value="F:zinc ion binding"/>
    <property type="evidence" value="ECO:0007669"/>
    <property type="project" value="InterPro"/>
</dbReference>
<dbReference type="PANTHER" id="PTHR30096">
    <property type="entry name" value="4,5-DOPA DIOXYGENASE EXTRADIOL-LIKE PROTEIN"/>
    <property type="match status" value="1"/>
</dbReference>
<dbReference type="CDD" id="cd07363">
    <property type="entry name" value="45_DOPA_Dioxygenase"/>
    <property type="match status" value="1"/>
</dbReference>
<dbReference type="SUPFAM" id="SSF53213">
    <property type="entry name" value="LigB-like"/>
    <property type="match status" value="1"/>
</dbReference>
<dbReference type="Pfam" id="PF02900">
    <property type="entry name" value="LigB"/>
    <property type="match status" value="1"/>
</dbReference>
<sequence>MTINHLFKQLSGLANSPVMPVMFIGHGTPMNVLPNNPYHDSWRDLGASLGKPQAILCVSAHWTTREQTQIASTETPKTIYDFYNFPAEMYQMDYPAKGAPEIAHAAADELMSTPFHLELNNAYGLDHGTWCVIKPMFPEADVPVFQLSIAMSREPMYHYQLGRALRFLRRKGVLIVSSGNIVHNLRTIRFDGSQYDWALKFDDISKEKIESRDDEALINFDQFGSAAQLSINSAEHYYPLLYTLGLREDKDDTLQFNTDVESSLSMRSVIFSQPA</sequence>
<proteinExistence type="inferred from homology"/>
<evidence type="ECO:0000313" key="8">
    <source>
        <dbReference type="Proteomes" id="UP000252182"/>
    </source>
</evidence>
<dbReference type="Gene3D" id="3.40.830.10">
    <property type="entry name" value="LigB-like"/>
    <property type="match status" value="1"/>
</dbReference>
<dbReference type="Proteomes" id="UP000252182">
    <property type="component" value="Chromosome"/>
</dbReference>
<dbReference type="KEGG" id="hyf:DTO96_100404"/>
<dbReference type="OrthoDB" id="9790889at2"/>
<reference evidence="8" key="1">
    <citation type="submission" date="2018-07" db="EMBL/GenBank/DDBJ databases">
        <authorList>
            <person name="Kim H."/>
        </authorList>
    </citation>
    <scope>NUCLEOTIDE SEQUENCE [LARGE SCALE GENOMIC DNA]</scope>
    <source>
        <strain evidence="8">F02</strain>
    </source>
</reference>
<dbReference type="PANTHER" id="PTHR30096:SF0">
    <property type="entry name" value="4,5-DOPA DIOXYGENASE EXTRADIOL-LIKE PROTEIN"/>
    <property type="match status" value="1"/>
</dbReference>
<dbReference type="GO" id="GO:0050297">
    <property type="term" value="F:stizolobate synthase activity"/>
    <property type="evidence" value="ECO:0007669"/>
    <property type="project" value="UniProtKB-EC"/>
</dbReference>